<keyword evidence="4" id="KW-0493">Microtubule</keyword>
<keyword evidence="6" id="KW-0342">GTP-binding</keyword>
<proteinExistence type="inferred from homology"/>
<dbReference type="GO" id="GO:0005815">
    <property type="term" value="C:microtubule organizing center"/>
    <property type="evidence" value="ECO:0007669"/>
    <property type="project" value="UniProtKB-SubCell"/>
</dbReference>
<dbReference type="GO" id="GO:0005525">
    <property type="term" value="F:GTP binding"/>
    <property type="evidence" value="ECO:0007669"/>
    <property type="project" value="UniProtKB-KW"/>
</dbReference>
<evidence type="ECO:0000256" key="8">
    <source>
        <dbReference type="SAM" id="MobiDB-lite"/>
    </source>
</evidence>
<evidence type="ECO:0000256" key="5">
    <source>
        <dbReference type="ARBA" id="ARBA00022741"/>
    </source>
</evidence>
<protein>
    <submittedName>
        <fullName evidence="9">Uncharacterized protein</fullName>
    </submittedName>
</protein>
<keyword evidence="5" id="KW-0547">Nucleotide-binding</keyword>
<dbReference type="SUPFAM" id="SSF55307">
    <property type="entry name" value="Tubulin C-terminal domain-like"/>
    <property type="match status" value="1"/>
</dbReference>
<keyword evidence="10" id="KW-1185">Reference proteome</keyword>
<reference evidence="9" key="1">
    <citation type="submission" date="2020-06" db="EMBL/GenBank/DDBJ databases">
        <title>WGS assembly of Ceratodon purpureus strain R40.</title>
        <authorList>
            <person name="Carey S.B."/>
            <person name="Jenkins J."/>
            <person name="Shu S."/>
            <person name="Lovell J.T."/>
            <person name="Sreedasyam A."/>
            <person name="Maumus F."/>
            <person name="Tiley G.P."/>
            <person name="Fernandez-Pozo N."/>
            <person name="Barry K."/>
            <person name="Chen C."/>
            <person name="Wang M."/>
            <person name="Lipzen A."/>
            <person name="Daum C."/>
            <person name="Saski C.A."/>
            <person name="Payton A.C."/>
            <person name="Mcbreen J.C."/>
            <person name="Conrad R.E."/>
            <person name="Kollar L.M."/>
            <person name="Olsson S."/>
            <person name="Huttunen S."/>
            <person name="Landis J.B."/>
            <person name="Wickett N.J."/>
            <person name="Johnson M.G."/>
            <person name="Rensing S.A."/>
            <person name="Grimwood J."/>
            <person name="Schmutz J."/>
            <person name="Mcdaniel S.F."/>
        </authorList>
    </citation>
    <scope>NUCLEOTIDE SEQUENCE</scope>
    <source>
        <strain evidence="9">R40</strain>
    </source>
</reference>
<dbReference type="EMBL" id="CM026429">
    <property type="protein sequence ID" value="KAG0564650.1"/>
    <property type="molecule type" value="Genomic_DNA"/>
</dbReference>
<name>A0A8T0H011_CERPU</name>
<evidence type="ECO:0000256" key="2">
    <source>
        <dbReference type="ARBA" id="ARBA00009636"/>
    </source>
</evidence>
<comment type="similarity">
    <text evidence="2">Belongs to the tubulin family.</text>
</comment>
<evidence type="ECO:0000256" key="1">
    <source>
        <dbReference type="ARBA" id="ARBA00004267"/>
    </source>
</evidence>
<keyword evidence="3" id="KW-0963">Cytoplasm</keyword>
<keyword evidence="7" id="KW-0206">Cytoskeleton</keyword>
<dbReference type="AlphaFoldDB" id="A0A8T0H011"/>
<evidence type="ECO:0000313" key="10">
    <source>
        <dbReference type="Proteomes" id="UP000822688"/>
    </source>
</evidence>
<dbReference type="InterPro" id="IPR008280">
    <property type="entry name" value="Tub_FtsZ_C"/>
</dbReference>
<dbReference type="InterPro" id="IPR023123">
    <property type="entry name" value="Tubulin_C"/>
</dbReference>
<sequence length="97" mass="11140">MLASHTSIRHLFGKCISQYEKLRKKQAFLENYRKFPMFADNDLSEFDESREIVQNLVDEYKACESADYIKWGMEDRGKQVSGEGNTSGSIDSRVAPP</sequence>
<evidence type="ECO:0000313" key="9">
    <source>
        <dbReference type="EMBL" id="KAG0564650.1"/>
    </source>
</evidence>
<dbReference type="Gene3D" id="1.10.287.600">
    <property type="entry name" value="Helix hairpin bin"/>
    <property type="match status" value="1"/>
</dbReference>
<evidence type="ECO:0000256" key="7">
    <source>
        <dbReference type="ARBA" id="ARBA00023212"/>
    </source>
</evidence>
<gene>
    <name evidence="9" type="ORF">KC19_8G128200</name>
</gene>
<dbReference type="GO" id="GO:0005874">
    <property type="term" value="C:microtubule"/>
    <property type="evidence" value="ECO:0007669"/>
    <property type="project" value="UniProtKB-KW"/>
</dbReference>
<accession>A0A8T0H011</accession>
<dbReference type="Proteomes" id="UP000822688">
    <property type="component" value="Chromosome 8"/>
</dbReference>
<evidence type="ECO:0000256" key="4">
    <source>
        <dbReference type="ARBA" id="ARBA00022701"/>
    </source>
</evidence>
<comment type="subcellular location">
    <subcellularLocation>
        <location evidence="1">Cytoplasm</location>
        <location evidence="1">Cytoskeleton</location>
        <location evidence="1">Microtubule organizing center</location>
    </subcellularLocation>
</comment>
<evidence type="ECO:0000256" key="6">
    <source>
        <dbReference type="ARBA" id="ARBA00023134"/>
    </source>
</evidence>
<feature type="region of interest" description="Disordered" evidence="8">
    <location>
        <begin position="77"/>
        <end position="97"/>
    </location>
</feature>
<comment type="caution">
    <text evidence="9">The sequence shown here is derived from an EMBL/GenBank/DDBJ whole genome shotgun (WGS) entry which is preliminary data.</text>
</comment>
<dbReference type="FunFam" id="1.10.287.600:FF:000004">
    <property type="entry name" value="Tubulin gamma chain"/>
    <property type="match status" value="1"/>
</dbReference>
<evidence type="ECO:0000256" key="3">
    <source>
        <dbReference type="ARBA" id="ARBA00022490"/>
    </source>
</evidence>
<organism evidence="9 10">
    <name type="scientific">Ceratodon purpureus</name>
    <name type="common">Fire moss</name>
    <name type="synonym">Dicranum purpureum</name>
    <dbReference type="NCBI Taxonomy" id="3225"/>
    <lineage>
        <taxon>Eukaryota</taxon>
        <taxon>Viridiplantae</taxon>
        <taxon>Streptophyta</taxon>
        <taxon>Embryophyta</taxon>
        <taxon>Bryophyta</taxon>
        <taxon>Bryophytina</taxon>
        <taxon>Bryopsida</taxon>
        <taxon>Dicranidae</taxon>
        <taxon>Pseudoditrichales</taxon>
        <taxon>Ditrichaceae</taxon>
        <taxon>Ceratodon</taxon>
    </lineage>
</organism>